<dbReference type="OrthoDB" id="9798835at2"/>
<dbReference type="EMBL" id="CP002344">
    <property type="protein sequence ID" value="ADU50375.1"/>
    <property type="molecule type" value="Genomic_DNA"/>
</dbReference>
<dbReference type="GO" id="GO:0003677">
    <property type="term" value="F:DNA binding"/>
    <property type="evidence" value="ECO:0007669"/>
    <property type="project" value="UniProtKB-KW"/>
</dbReference>
<dbReference type="NCBIfam" id="NF033788">
    <property type="entry name" value="HTH_metalloreg"/>
    <property type="match status" value="1"/>
</dbReference>
<evidence type="ECO:0000313" key="6">
    <source>
        <dbReference type="Proteomes" id="UP000008915"/>
    </source>
</evidence>
<name>E6SM45_THEM7</name>
<reference evidence="5 6" key="1">
    <citation type="journal article" date="2010" name="Stand. Genomic Sci.">
        <title>Complete genome sequence of Thermaerobacter marianensis type strain (7p75a).</title>
        <authorList>
            <person name="Han C."/>
            <person name="Gu W."/>
            <person name="Zhang X."/>
            <person name="Lapidus A."/>
            <person name="Nolan M."/>
            <person name="Copeland A."/>
            <person name="Lucas S."/>
            <person name="Del Rio T.G."/>
            <person name="Tice H."/>
            <person name="Cheng J.F."/>
            <person name="Tapia R."/>
            <person name="Goodwin L."/>
            <person name="Pitluck S."/>
            <person name="Pagani I."/>
            <person name="Ivanova N."/>
            <person name="Mavromatis K."/>
            <person name="Mikhailova N."/>
            <person name="Pati A."/>
            <person name="Chen A."/>
            <person name="Palaniappan K."/>
            <person name="Land M."/>
            <person name="Hauser L."/>
            <person name="Chang Y.J."/>
            <person name="Jeffries C.D."/>
            <person name="Schneider S."/>
            <person name="Rohde M."/>
            <person name="Goker M."/>
            <person name="Pukall R."/>
            <person name="Woyke T."/>
            <person name="Bristow J."/>
            <person name="Eisen J.A."/>
            <person name="Markowitz V."/>
            <person name="Hugenholtz P."/>
            <person name="Kyrpides N.C."/>
            <person name="Klenk H.P."/>
            <person name="Detter J.C."/>
        </authorList>
    </citation>
    <scope>NUCLEOTIDE SEQUENCE [LARGE SCALE GENOMIC DNA]</scope>
    <source>
        <strain evidence="6">ATCC 700841 / DSM 12885 / JCM 10246 / 7p75a</strain>
    </source>
</reference>
<dbReference type="GO" id="GO:0003700">
    <property type="term" value="F:DNA-binding transcription factor activity"/>
    <property type="evidence" value="ECO:0007669"/>
    <property type="project" value="InterPro"/>
</dbReference>
<evidence type="ECO:0000256" key="3">
    <source>
        <dbReference type="ARBA" id="ARBA00023163"/>
    </source>
</evidence>
<dbReference type="STRING" id="644966.Tmar_0250"/>
<dbReference type="InterPro" id="IPR051081">
    <property type="entry name" value="HTH_MetalResp_TranReg"/>
</dbReference>
<dbReference type="PRINTS" id="PR00778">
    <property type="entry name" value="HTHARSR"/>
</dbReference>
<dbReference type="Proteomes" id="UP000008915">
    <property type="component" value="Chromosome"/>
</dbReference>
<accession>E6SM45</accession>
<evidence type="ECO:0000313" key="5">
    <source>
        <dbReference type="EMBL" id="ADU50375.1"/>
    </source>
</evidence>
<protein>
    <submittedName>
        <fullName evidence="5">Regulatory protein ArsR</fullName>
    </submittedName>
</protein>
<keyword evidence="3" id="KW-0804">Transcription</keyword>
<dbReference type="SUPFAM" id="SSF46785">
    <property type="entry name" value="Winged helix' DNA-binding domain"/>
    <property type="match status" value="1"/>
</dbReference>
<dbReference type="HOGENOM" id="CLU_097806_6_1_9"/>
<evidence type="ECO:0000256" key="2">
    <source>
        <dbReference type="ARBA" id="ARBA00023125"/>
    </source>
</evidence>
<proteinExistence type="predicted"/>
<evidence type="ECO:0000259" key="4">
    <source>
        <dbReference type="PROSITE" id="PS50987"/>
    </source>
</evidence>
<evidence type="ECO:0000256" key="1">
    <source>
        <dbReference type="ARBA" id="ARBA00023015"/>
    </source>
</evidence>
<feature type="domain" description="HTH arsR-type" evidence="4">
    <location>
        <begin position="8"/>
        <end position="102"/>
    </location>
</feature>
<keyword evidence="6" id="KW-1185">Reference proteome</keyword>
<sequence length="121" mass="13459">MTAERTDTEKQLLELQARLCHVLASPKRLEILYTLAGGEMTAGELARVVDTTTANLSQHLALMRQYGLVESRKEGLNVYYRLASREILEACQAVRQVLLEHLRRNARLAAEGGAEPPSGQE</sequence>
<dbReference type="InterPro" id="IPR011991">
    <property type="entry name" value="ArsR-like_HTH"/>
</dbReference>
<dbReference type="RefSeq" id="WP_013494680.1">
    <property type="nucleotide sequence ID" value="NC_014831.1"/>
</dbReference>
<dbReference type="CDD" id="cd00090">
    <property type="entry name" value="HTH_ARSR"/>
    <property type="match status" value="1"/>
</dbReference>
<dbReference type="PANTHER" id="PTHR33154:SF28">
    <property type="entry name" value="HTH-TYPE TRANSCRIPTIONAL REGULATOR YGAV-RELATED"/>
    <property type="match status" value="1"/>
</dbReference>
<dbReference type="Pfam" id="PF01022">
    <property type="entry name" value="HTH_5"/>
    <property type="match status" value="1"/>
</dbReference>
<organism evidence="5 6">
    <name type="scientific">Thermaerobacter marianensis (strain ATCC 700841 / DSM 12885 / JCM 10246 / 7p75a)</name>
    <dbReference type="NCBI Taxonomy" id="644966"/>
    <lineage>
        <taxon>Bacteria</taxon>
        <taxon>Bacillati</taxon>
        <taxon>Bacillota</taxon>
        <taxon>Clostridia</taxon>
        <taxon>Eubacteriales</taxon>
        <taxon>Clostridiales Family XVII. Incertae Sedis</taxon>
        <taxon>Thermaerobacter</taxon>
    </lineage>
</organism>
<dbReference type="AlphaFoldDB" id="E6SM45"/>
<dbReference type="InterPro" id="IPR001845">
    <property type="entry name" value="HTH_ArsR_DNA-bd_dom"/>
</dbReference>
<dbReference type="eggNOG" id="COG0640">
    <property type="taxonomic scope" value="Bacteria"/>
</dbReference>
<dbReference type="InterPro" id="IPR036388">
    <property type="entry name" value="WH-like_DNA-bd_sf"/>
</dbReference>
<dbReference type="PANTHER" id="PTHR33154">
    <property type="entry name" value="TRANSCRIPTIONAL REGULATOR, ARSR FAMILY"/>
    <property type="match status" value="1"/>
</dbReference>
<dbReference type="KEGG" id="tmr:Tmar_0250"/>
<dbReference type="PROSITE" id="PS50987">
    <property type="entry name" value="HTH_ARSR_2"/>
    <property type="match status" value="1"/>
</dbReference>
<reference evidence="6" key="2">
    <citation type="journal article" date="2010" name="Stand. Genomic Sci.">
        <title>Complete genome sequence of Thermaerobacter marianensis type strain (7p75aT).</title>
        <authorList>
            <person name="Han C."/>
            <person name="Gu W."/>
            <person name="Zhang X."/>
            <person name="Lapidus A."/>
            <person name="Nolan M."/>
            <person name="Copeland A."/>
            <person name="Lucas S."/>
            <person name="Glavina Del Rio T."/>
            <person name="Tice H."/>
            <person name="Cheng J."/>
            <person name="Tapia R."/>
            <person name="Goodwin L."/>
            <person name="Pitluck S."/>
            <person name="Pagani I."/>
            <person name="Ivanova N."/>
            <person name="Mavromatis K."/>
            <person name="Mikhailova N."/>
            <person name="Pati A."/>
            <person name="Chen A."/>
            <person name="Palaniappan K."/>
            <person name="Land M."/>
            <person name="Hauser L."/>
            <person name="Chang Y."/>
            <person name="Jeffries C."/>
            <person name="Schneider S."/>
            <person name="Rohde M."/>
            <person name="Goker M."/>
            <person name="Pukall R."/>
            <person name="Woyke T."/>
            <person name="Bristow J."/>
            <person name="Eisen J."/>
            <person name="Markowitz V."/>
            <person name="Hugenholtz P."/>
            <person name="Kyrpides N."/>
            <person name="Klenk H."/>
            <person name="Detter J."/>
        </authorList>
    </citation>
    <scope>NUCLEOTIDE SEQUENCE [LARGE SCALE GENOMIC DNA]</scope>
    <source>
        <strain evidence="6">ATCC 700841 / DSM 12885 / JCM 10246 / 7p75a</strain>
    </source>
</reference>
<keyword evidence="1" id="KW-0805">Transcription regulation</keyword>
<dbReference type="InterPro" id="IPR036390">
    <property type="entry name" value="WH_DNA-bd_sf"/>
</dbReference>
<keyword evidence="2" id="KW-0238">DNA-binding</keyword>
<dbReference type="SMART" id="SM00418">
    <property type="entry name" value="HTH_ARSR"/>
    <property type="match status" value="1"/>
</dbReference>
<dbReference type="Gene3D" id="1.10.10.10">
    <property type="entry name" value="Winged helix-like DNA-binding domain superfamily/Winged helix DNA-binding domain"/>
    <property type="match status" value="1"/>
</dbReference>
<gene>
    <name evidence="5" type="ordered locus">Tmar_0250</name>
</gene>